<gene>
    <name evidence="1" type="ORF">PSON_ATCC_30995.1.T1500024</name>
</gene>
<accession>A0A8S1RC70</accession>
<evidence type="ECO:0000313" key="2">
    <source>
        <dbReference type="Proteomes" id="UP000692954"/>
    </source>
</evidence>
<comment type="caution">
    <text evidence="1">The sequence shown here is derived from an EMBL/GenBank/DDBJ whole genome shotgun (WGS) entry which is preliminary data.</text>
</comment>
<protein>
    <submittedName>
        <fullName evidence="1">Uncharacterized protein</fullName>
    </submittedName>
</protein>
<sequence length="68" mass="8437">MLNKVFILKQYKQYRKYFSGFSSEIQNSKFLYISLLINHINYNIVLTLIKRLLFYFEWESIQFDRSQN</sequence>
<dbReference type="AlphaFoldDB" id="A0A8S1RC70"/>
<proteinExistence type="predicted"/>
<organism evidence="1 2">
    <name type="scientific">Paramecium sonneborni</name>
    <dbReference type="NCBI Taxonomy" id="65129"/>
    <lineage>
        <taxon>Eukaryota</taxon>
        <taxon>Sar</taxon>
        <taxon>Alveolata</taxon>
        <taxon>Ciliophora</taxon>
        <taxon>Intramacronucleata</taxon>
        <taxon>Oligohymenophorea</taxon>
        <taxon>Peniculida</taxon>
        <taxon>Parameciidae</taxon>
        <taxon>Paramecium</taxon>
    </lineage>
</organism>
<reference evidence="1" key="1">
    <citation type="submission" date="2021-01" db="EMBL/GenBank/DDBJ databases">
        <authorList>
            <consortium name="Genoscope - CEA"/>
            <person name="William W."/>
        </authorList>
    </citation>
    <scope>NUCLEOTIDE SEQUENCE</scope>
</reference>
<name>A0A8S1RC70_9CILI</name>
<dbReference type="Proteomes" id="UP000692954">
    <property type="component" value="Unassembled WGS sequence"/>
</dbReference>
<evidence type="ECO:0000313" key="1">
    <source>
        <dbReference type="EMBL" id="CAD8124245.1"/>
    </source>
</evidence>
<dbReference type="EMBL" id="CAJJDN010000150">
    <property type="protein sequence ID" value="CAD8124245.1"/>
    <property type="molecule type" value="Genomic_DNA"/>
</dbReference>
<keyword evidence="2" id="KW-1185">Reference proteome</keyword>